<keyword evidence="2" id="KW-0238">DNA-binding</keyword>
<organism evidence="5 6">
    <name type="scientific">Bacillus norwichensis</name>
    <dbReference type="NCBI Taxonomy" id="2762217"/>
    <lineage>
        <taxon>Bacteria</taxon>
        <taxon>Bacillati</taxon>
        <taxon>Bacillota</taxon>
        <taxon>Bacilli</taxon>
        <taxon>Bacillales</taxon>
        <taxon>Bacillaceae</taxon>
        <taxon>Bacillus</taxon>
    </lineage>
</organism>
<dbReference type="InterPro" id="IPR036388">
    <property type="entry name" value="WH-like_DNA-bd_sf"/>
</dbReference>
<dbReference type="EMBL" id="JACSPV010000065">
    <property type="protein sequence ID" value="MBD8007532.1"/>
    <property type="molecule type" value="Genomic_DNA"/>
</dbReference>
<reference evidence="5 6" key="1">
    <citation type="submission" date="2020-08" db="EMBL/GenBank/DDBJ databases">
        <title>A Genomic Blueprint of the Chicken Gut Microbiome.</title>
        <authorList>
            <person name="Gilroy R."/>
            <person name="Ravi A."/>
            <person name="Getino M."/>
            <person name="Pursley I."/>
            <person name="Horton D.L."/>
            <person name="Alikhan N.-F."/>
            <person name="Baker D."/>
            <person name="Gharbi K."/>
            <person name="Hall N."/>
            <person name="Watson M."/>
            <person name="Adriaenssens E.M."/>
            <person name="Foster-Nyarko E."/>
            <person name="Jarju S."/>
            <person name="Secka A."/>
            <person name="Antonio M."/>
            <person name="Oren A."/>
            <person name="Chaudhuri R."/>
            <person name="La Ragione R.M."/>
            <person name="Hildebrand F."/>
            <person name="Pallen M.J."/>
        </authorList>
    </citation>
    <scope>NUCLEOTIDE SEQUENCE [LARGE SCALE GENOMIC DNA]</scope>
    <source>
        <strain evidence="5 6">Sa1BUA2</strain>
    </source>
</reference>
<dbReference type="InterPro" id="IPR011711">
    <property type="entry name" value="GntR_C"/>
</dbReference>
<keyword evidence="6" id="KW-1185">Reference proteome</keyword>
<comment type="caution">
    <text evidence="5">The sequence shown here is derived from an EMBL/GenBank/DDBJ whole genome shotgun (WGS) entry which is preliminary data.</text>
</comment>
<dbReference type="Gene3D" id="1.20.120.530">
    <property type="entry name" value="GntR ligand-binding domain-like"/>
    <property type="match status" value="1"/>
</dbReference>
<dbReference type="SMART" id="SM00345">
    <property type="entry name" value="HTH_GNTR"/>
    <property type="match status" value="1"/>
</dbReference>
<dbReference type="SUPFAM" id="SSF48008">
    <property type="entry name" value="GntR ligand-binding domain-like"/>
    <property type="match status" value="1"/>
</dbReference>
<evidence type="ECO:0000256" key="2">
    <source>
        <dbReference type="ARBA" id="ARBA00023125"/>
    </source>
</evidence>
<keyword evidence="1" id="KW-0805">Transcription regulation</keyword>
<dbReference type="SMART" id="SM00895">
    <property type="entry name" value="FCD"/>
    <property type="match status" value="1"/>
</dbReference>
<accession>A0ABR8VRY2</accession>
<dbReference type="Proteomes" id="UP000648182">
    <property type="component" value="Unassembled WGS sequence"/>
</dbReference>
<dbReference type="CDD" id="cd07377">
    <property type="entry name" value="WHTH_GntR"/>
    <property type="match status" value="1"/>
</dbReference>
<dbReference type="PROSITE" id="PS50949">
    <property type="entry name" value="HTH_GNTR"/>
    <property type="match status" value="1"/>
</dbReference>
<evidence type="ECO:0000259" key="4">
    <source>
        <dbReference type="PROSITE" id="PS50949"/>
    </source>
</evidence>
<proteinExistence type="predicted"/>
<evidence type="ECO:0000313" key="5">
    <source>
        <dbReference type="EMBL" id="MBD8007532.1"/>
    </source>
</evidence>
<evidence type="ECO:0000256" key="3">
    <source>
        <dbReference type="ARBA" id="ARBA00023163"/>
    </source>
</evidence>
<evidence type="ECO:0000256" key="1">
    <source>
        <dbReference type="ARBA" id="ARBA00023015"/>
    </source>
</evidence>
<gene>
    <name evidence="5" type="ORF">H9631_21045</name>
</gene>
<dbReference type="Pfam" id="PF07729">
    <property type="entry name" value="FCD"/>
    <property type="match status" value="1"/>
</dbReference>
<evidence type="ECO:0000313" key="6">
    <source>
        <dbReference type="Proteomes" id="UP000648182"/>
    </source>
</evidence>
<protein>
    <submittedName>
        <fullName evidence="5">GntR family transcriptional regulator</fullName>
    </submittedName>
</protein>
<sequence length="222" mass="26396">MGEEGNNLNKSILQEPLGELVAKQLRQSIWNRELQSGERLIEGDLSEKFGVSRNVIRDAFKILEYDELIISIPRKGTYVTELSKKDWREIIELRTMIEAHVFVKVLPLLKEQDFKELEHILEIMKEKAQNQDWSALFDLDVQFHKYIVNLSNNSRIIKIYDSIQVQIRTYMVYIDKYYSSYESFYNEQKELFNVLLTKDSKIVDAHIRKHIEYVEEKLLGEF</sequence>
<dbReference type="InterPro" id="IPR000524">
    <property type="entry name" value="Tscrpt_reg_HTH_GntR"/>
</dbReference>
<dbReference type="SUPFAM" id="SSF46785">
    <property type="entry name" value="Winged helix' DNA-binding domain"/>
    <property type="match status" value="1"/>
</dbReference>
<name>A0ABR8VRY2_9BACI</name>
<feature type="domain" description="HTH gntR-type" evidence="4">
    <location>
        <begin position="15"/>
        <end position="82"/>
    </location>
</feature>
<dbReference type="InterPro" id="IPR008920">
    <property type="entry name" value="TF_FadR/GntR_C"/>
</dbReference>
<dbReference type="PANTHER" id="PTHR43537:SF24">
    <property type="entry name" value="GLUCONATE OPERON TRANSCRIPTIONAL REPRESSOR"/>
    <property type="match status" value="1"/>
</dbReference>
<dbReference type="InterPro" id="IPR036390">
    <property type="entry name" value="WH_DNA-bd_sf"/>
</dbReference>
<dbReference type="Gene3D" id="1.10.10.10">
    <property type="entry name" value="Winged helix-like DNA-binding domain superfamily/Winged helix DNA-binding domain"/>
    <property type="match status" value="1"/>
</dbReference>
<dbReference type="PANTHER" id="PTHR43537">
    <property type="entry name" value="TRANSCRIPTIONAL REGULATOR, GNTR FAMILY"/>
    <property type="match status" value="1"/>
</dbReference>
<keyword evidence="3" id="KW-0804">Transcription</keyword>
<dbReference type="Pfam" id="PF00392">
    <property type="entry name" value="GntR"/>
    <property type="match status" value="1"/>
</dbReference>